<dbReference type="InterPro" id="IPR038087">
    <property type="entry name" value="RNAP_delta_N_dom_sf"/>
</dbReference>
<dbReference type="AlphaFoldDB" id="A0A9D1GRH8"/>
<organism evidence="9 10">
    <name type="scientific">Candidatus Pelethenecus faecipullorum</name>
    <dbReference type="NCBI Taxonomy" id="2840900"/>
    <lineage>
        <taxon>Bacteria</taxon>
        <taxon>Bacillati</taxon>
        <taxon>Mycoplasmatota</taxon>
        <taxon>Mollicutes</taxon>
        <taxon>Candidatus Pelethenecus</taxon>
    </lineage>
</organism>
<comment type="caution">
    <text evidence="9">The sequence shown here is derived from an EMBL/GenBank/DDBJ whole genome shotgun (WGS) entry which is preliminary data.</text>
</comment>
<dbReference type="InterPro" id="IPR029757">
    <property type="entry name" value="RpoE"/>
</dbReference>
<evidence type="ECO:0000256" key="2">
    <source>
        <dbReference type="ARBA" id="ARBA00022478"/>
    </source>
</evidence>
<feature type="domain" description="HTH HARE-type" evidence="8">
    <location>
        <begin position="7"/>
        <end position="73"/>
    </location>
</feature>
<dbReference type="InterPro" id="IPR007759">
    <property type="entry name" value="Asxl_HARE-HTH"/>
</dbReference>
<dbReference type="Pfam" id="PF05066">
    <property type="entry name" value="HARE-HTH"/>
    <property type="match status" value="1"/>
</dbReference>
<protein>
    <recommendedName>
        <fullName evidence="6">RNAP delta factor</fullName>
    </recommendedName>
</protein>
<feature type="compositionally biased region" description="Acidic residues" evidence="7">
    <location>
        <begin position="173"/>
        <end position="183"/>
    </location>
</feature>
<dbReference type="Proteomes" id="UP000886758">
    <property type="component" value="Unassembled WGS sequence"/>
</dbReference>
<evidence type="ECO:0000259" key="8">
    <source>
        <dbReference type="PROSITE" id="PS51913"/>
    </source>
</evidence>
<keyword evidence="5" id="KW-0804">Transcription</keyword>
<feature type="compositionally biased region" description="Acidic residues" evidence="7">
    <location>
        <begin position="93"/>
        <end position="166"/>
    </location>
</feature>
<feature type="compositionally biased region" description="Basic and acidic residues" evidence="7">
    <location>
        <begin position="73"/>
        <end position="92"/>
    </location>
</feature>
<dbReference type="GO" id="GO:0006351">
    <property type="term" value="P:DNA-templated transcription"/>
    <property type="evidence" value="ECO:0007669"/>
    <property type="project" value="InterPro"/>
</dbReference>
<keyword evidence="4 9" id="KW-0548">Nucleotidyltransferase</keyword>
<evidence type="ECO:0000256" key="7">
    <source>
        <dbReference type="SAM" id="MobiDB-lite"/>
    </source>
</evidence>
<gene>
    <name evidence="9" type="primary">rpoE</name>
    <name evidence="9" type="ORF">IAD46_03675</name>
</gene>
<dbReference type="PROSITE" id="PS51913">
    <property type="entry name" value="HTH_HARE"/>
    <property type="match status" value="1"/>
</dbReference>
<reference evidence="9" key="1">
    <citation type="submission" date="2020-10" db="EMBL/GenBank/DDBJ databases">
        <authorList>
            <person name="Gilroy R."/>
        </authorList>
    </citation>
    <scope>NUCLEOTIDE SEQUENCE</scope>
    <source>
        <strain evidence="9">ChiW17-6978</strain>
    </source>
</reference>
<dbReference type="GO" id="GO:0000428">
    <property type="term" value="C:DNA-directed RNA polymerase complex"/>
    <property type="evidence" value="ECO:0007669"/>
    <property type="project" value="UniProtKB-KW"/>
</dbReference>
<name>A0A9D1GRH8_9MOLU</name>
<reference evidence="9" key="2">
    <citation type="journal article" date="2021" name="PeerJ">
        <title>Extensive microbial diversity within the chicken gut microbiome revealed by metagenomics and culture.</title>
        <authorList>
            <person name="Gilroy R."/>
            <person name="Ravi A."/>
            <person name="Getino M."/>
            <person name="Pursley I."/>
            <person name="Horton D.L."/>
            <person name="Alikhan N.F."/>
            <person name="Baker D."/>
            <person name="Gharbi K."/>
            <person name="Hall N."/>
            <person name="Watson M."/>
            <person name="Adriaenssens E.M."/>
            <person name="Foster-Nyarko E."/>
            <person name="Jarju S."/>
            <person name="Secka A."/>
            <person name="Antonio M."/>
            <person name="Oren A."/>
            <person name="Chaudhuri R.R."/>
            <person name="La Ragione R."/>
            <person name="Hildebrand F."/>
            <person name="Pallen M.J."/>
        </authorList>
    </citation>
    <scope>NUCLEOTIDE SEQUENCE</scope>
    <source>
        <strain evidence="9">ChiW17-6978</strain>
    </source>
</reference>
<dbReference type="Gene3D" id="1.10.10.1250">
    <property type="entry name" value="RNA polymerase, subunit delta, N-terminal domain"/>
    <property type="match status" value="1"/>
</dbReference>
<accession>A0A9D1GRH8</accession>
<feature type="region of interest" description="Disordered" evidence="7">
    <location>
        <begin position="73"/>
        <end position="183"/>
    </location>
</feature>
<evidence type="ECO:0000256" key="5">
    <source>
        <dbReference type="ARBA" id="ARBA00023163"/>
    </source>
</evidence>
<evidence type="ECO:0000256" key="3">
    <source>
        <dbReference type="ARBA" id="ARBA00022679"/>
    </source>
</evidence>
<dbReference type="GO" id="GO:0006355">
    <property type="term" value="P:regulation of DNA-templated transcription"/>
    <property type="evidence" value="ECO:0007669"/>
    <property type="project" value="InterPro"/>
</dbReference>
<evidence type="ECO:0000313" key="9">
    <source>
        <dbReference type="EMBL" id="HIT50108.1"/>
    </source>
</evidence>
<keyword evidence="2 9" id="KW-0240">DNA-directed RNA polymerase</keyword>
<sequence length="183" mass="21680">METISQMSLLEVAVQLMEQKRAPQSIRLLIKEALEMKGLEDPDHTLAAQLYVDITTSSKFVYMGNEEWDLKSRQSLDEYDKDGSAFNSKEEEPVSEEDEKEDDLFIDDDLEEDEDEDDLEDDDEDEDDYLDDDEYEDDEEDEDEDDVDSIIDDDLVERYDEDDDFNEDKYNDLMDDYEDMYEE</sequence>
<proteinExistence type="inferred from homology"/>
<dbReference type="GO" id="GO:0016779">
    <property type="term" value="F:nucleotidyltransferase activity"/>
    <property type="evidence" value="ECO:0007669"/>
    <property type="project" value="UniProtKB-KW"/>
</dbReference>
<keyword evidence="3 9" id="KW-0808">Transferase</keyword>
<dbReference type="NCBIfam" id="TIGR04567">
    <property type="entry name" value="RNAP_delt_lowGC"/>
    <property type="match status" value="1"/>
</dbReference>
<comment type="similarity">
    <text evidence="1">Belongs to the RpoE family.</text>
</comment>
<dbReference type="EMBL" id="DVLF01000112">
    <property type="protein sequence ID" value="HIT50108.1"/>
    <property type="molecule type" value="Genomic_DNA"/>
</dbReference>
<evidence type="ECO:0000256" key="6">
    <source>
        <dbReference type="ARBA" id="ARBA00031937"/>
    </source>
</evidence>
<evidence type="ECO:0000256" key="1">
    <source>
        <dbReference type="ARBA" id="ARBA00009828"/>
    </source>
</evidence>
<evidence type="ECO:0000256" key="4">
    <source>
        <dbReference type="ARBA" id="ARBA00022695"/>
    </source>
</evidence>
<evidence type="ECO:0000313" key="10">
    <source>
        <dbReference type="Proteomes" id="UP000886758"/>
    </source>
</evidence>